<name>A0ABR7QDP3_9FLAO</name>
<dbReference type="Pfam" id="PF14345">
    <property type="entry name" value="GDYXXLXY"/>
    <property type="match status" value="1"/>
</dbReference>
<accession>A0ABR7QDP3</accession>
<dbReference type="RefSeq" id="WP_187563710.1">
    <property type="nucleotide sequence ID" value="NZ_JACGWS010000013.1"/>
</dbReference>
<comment type="caution">
    <text evidence="1">The sequence shown here is derived from an EMBL/GenBank/DDBJ whole genome shotgun (WGS) entry which is preliminary data.</text>
</comment>
<evidence type="ECO:0000313" key="2">
    <source>
        <dbReference type="Proteomes" id="UP000619238"/>
    </source>
</evidence>
<sequence>MKKSYIYILFGLMVIAQIAASAQIVYKYEKTIASDSVFKFRTAPIDPSDPFRGKSIILNFDIDRYETSDDSWEDSKTRYAYFSKDEYGYAVLETVSKELLADSNFEYVEVEIYNYYGDAVHFNLPFDTYYMEESKAYDAEVLYRENNRNEKQQDVYAVVHIKDGTYVLTDVIIDGVSIKDAVAK</sequence>
<organism evidence="1 2">
    <name type="scientific">Kordia aestuariivivens</name>
    <dbReference type="NCBI Taxonomy" id="2759037"/>
    <lineage>
        <taxon>Bacteria</taxon>
        <taxon>Pseudomonadati</taxon>
        <taxon>Bacteroidota</taxon>
        <taxon>Flavobacteriia</taxon>
        <taxon>Flavobacteriales</taxon>
        <taxon>Flavobacteriaceae</taxon>
        <taxon>Kordia</taxon>
    </lineage>
</organism>
<keyword evidence="2" id="KW-1185">Reference proteome</keyword>
<dbReference type="EMBL" id="JACGWS010000013">
    <property type="protein sequence ID" value="MBC8756667.1"/>
    <property type="molecule type" value="Genomic_DNA"/>
</dbReference>
<protein>
    <submittedName>
        <fullName evidence="1">GDYXXLXY domain-containing protein</fullName>
    </submittedName>
</protein>
<evidence type="ECO:0000313" key="1">
    <source>
        <dbReference type="EMBL" id="MBC8756667.1"/>
    </source>
</evidence>
<dbReference type="InterPro" id="IPR025833">
    <property type="entry name" value="GDYXXLXY"/>
</dbReference>
<proteinExistence type="predicted"/>
<dbReference type="Proteomes" id="UP000619238">
    <property type="component" value="Unassembled WGS sequence"/>
</dbReference>
<reference evidence="1 2" key="1">
    <citation type="submission" date="2020-07" db="EMBL/GenBank/DDBJ databases">
        <title>Description of Kordia aestuariivivens sp. nov., isolated from a tidal flat.</title>
        <authorList>
            <person name="Park S."/>
            <person name="Yoon J.-H."/>
        </authorList>
    </citation>
    <scope>NUCLEOTIDE SEQUENCE [LARGE SCALE GENOMIC DNA]</scope>
    <source>
        <strain evidence="1 2">YSTF-M3</strain>
    </source>
</reference>
<gene>
    <name evidence="1" type="ORF">H2O64_18485</name>
</gene>